<proteinExistence type="predicted"/>
<feature type="signal peptide" evidence="1">
    <location>
        <begin position="1"/>
        <end position="19"/>
    </location>
</feature>
<dbReference type="PANTHER" id="PTHR36955:SF1">
    <property type="entry name" value="SECRETED NEMATODE CLADE V PROTEIN GENE FAMILY"/>
    <property type="match status" value="1"/>
</dbReference>
<gene>
    <name evidence="2" type="ORF">ANCDUO_01210</name>
</gene>
<name>A0A0C2HFT8_9BILA</name>
<accession>A0A0C2HFT8</accession>
<dbReference type="Proteomes" id="UP000054047">
    <property type="component" value="Unassembled WGS sequence"/>
</dbReference>
<reference evidence="2 3" key="1">
    <citation type="submission" date="2013-12" db="EMBL/GenBank/DDBJ databases">
        <title>Draft genome of the parsitic nematode Ancylostoma duodenale.</title>
        <authorList>
            <person name="Mitreva M."/>
        </authorList>
    </citation>
    <scope>NUCLEOTIDE SEQUENCE [LARGE SCALE GENOMIC DNA]</scope>
    <source>
        <strain evidence="2 3">Zhejiang</strain>
    </source>
</reference>
<protein>
    <submittedName>
        <fullName evidence="2">Uncharacterized protein</fullName>
    </submittedName>
</protein>
<dbReference type="PANTHER" id="PTHR36955">
    <property type="entry name" value="SECRETED NEMATODE CLADE V PROTEIN GENE FAMILY"/>
    <property type="match status" value="1"/>
</dbReference>
<keyword evidence="1" id="KW-0732">Signal</keyword>
<evidence type="ECO:0000313" key="3">
    <source>
        <dbReference type="Proteomes" id="UP000054047"/>
    </source>
</evidence>
<evidence type="ECO:0000313" key="2">
    <source>
        <dbReference type="EMBL" id="KIH68451.1"/>
    </source>
</evidence>
<keyword evidence="3" id="KW-1185">Reference proteome</keyword>
<dbReference type="OrthoDB" id="5872262at2759"/>
<dbReference type="EMBL" id="KN726375">
    <property type="protein sequence ID" value="KIH68451.1"/>
    <property type="molecule type" value="Genomic_DNA"/>
</dbReference>
<dbReference type="InterPro" id="IPR035126">
    <property type="entry name" value="SCVP"/>
</dbReference>
<evidence type="ECO:0000256" key="1">
    <source>
        <dbReference type="SAM" id="SignalP"/>
    </source>
</evidence>
<dbReference type="AlphaFoldDB" id="A0A0C2HFT8"/>
<feature type="chain" id="PRO_5002149836" evidence="1">
    <location>
        <begin position="20"/>
        <end position="205"/>
    </location>
</feature>
<dbReference type="Pfam" id="PF17619">
    <property type="entry name" value="SCVP"/>
    <property type="match status" value="1"/>
</dbReference>
<sequence length="205" mass="22986">MAFLLVLLAVPAVFGPVQSCAPTTTTKPIESQNKTGKREVEEVHATVVTNQKYNPSLNDAHLKTMRAMLNDYCKSKQIAYDRDLVREAVTNVGGKFAVAYTVLGADCDQASDFTSYFEWLCCGASANAETMKFTCLISIAVRVRFLGEPLCKWSKEPGKVHHSNRNQMRRQAGVCDQLICYRIPDSSKILRIFCAVYFGRYYVMT</sequence>
<organism evidence="2 3">
    <name type="scientific">Ancylostoma duodenale</name>
    <dbReference type="NCBI Taxonomy" id="51022"/>
    <lineage>
        <taxon>Eukaryota</taxon>
        <taxon>Metazoa</taxon>
        <taxon>Ecdysozoa</taxon>
        <taxon>Nematoda</taxon>
        <taxon>Chromadorea</taxon>
        <taxon>Rhabditida</taxon>
        <taxon>Rhabditina</taxon>
        <taxon>Rhabditomorpha</taxon>
        <taxon>Strongyloidea</taxon>
        <taxon>Ancylostomatidae</taxon>
        <taxon>Ancylostomatinae</taxon>
        <taxon>Ancylostoma</taxon>
    </lineage>
</organism>